<evidence type="ECO:0000256" key="1">
    <source>
        <dbReference type="SAM" id="MobiDB-lite"/>
    </source>
</evidence>
<sequence>MTNITEEEWENYKKRVTRIESERARRREKEEARRLSKEKTRKSKEEERKELKDTFKRLPQGAQNYLKNRKRTNKQKAGQEVNKGNQREWHQLHKEEKEEFKRRHQSPRPGENYSQYYQRMEDRKRRIEVKRKRINNNEFE</sequence>
<evidence type="ECO:0000313" key="3">
    <source>
        <dbReference type="WBParaSite" id="SPAL_0000852600.1"/>
    </source>
</evidence>
<dbReference type="AlphaFoldDB" id="A0A0N5BRN0"/>
<dbReference type="Proteomes" id="UP000046392">
    <property type="component" value="Unplaced"/>
</dbReference>
<feature type="compositionally biased region" description="Basic and acidic residues" evidence="1">
    <location>
        <begin position="85"/>
        <end position="101"/>
    </location>
</feature>
<organism evidence="2 3">
    <name type="scientific">Strongyloides papillosus</name>
    <name type="common">Intestinal threadworm</name>
    <dbReference type="NCBI Taxonomy" id="174720"/>
    <lineage>
        <taxon>Eukaryota</taxon>
        <taxon>Metazoa</taxon>
        <taxon>Ecdysozoa</taxon>
        <taxon>Nematoda</taxon>
        <taxon>Chromadorea</taxon>
        <taxon>Rhabditida</taxon>
        <taxon>Tylenchina</taxon>
        <taxon>Panagrolaimomorpha</taxon>
        <taxon>Strongyloidoidea</taxon>
        <taxon>Strongyloididae</taxon>
        <taxon>Strongyloides</taxon>
    </lineage>
</organism>
<dbReference type="WBParaSite" id="SPAL_0000852600.1">
    <property type="protein sequence ID" value="SPAL_0000852600.1"/>
    <property type="gene ID" value="SPAL_0000852600"/>
</dbReference>
<feature type="region of interest" description="Disordered" evidence="1">
    <location>
        <begin position="20"/>
        <end position="119"/>
    </location>
</feature>
<evidence type="ECO:0000313" key="2">
    <source>
        <dbReference type="Proteomes" id="UP000046392"/>
    </source>
</evidence>
<proteinExistence type="predicted"/>
<reference evidence="3" key="1">
    <citation type="submission" date="2017-02" db="UniProtKB">
        <authorList>
            <consortium name="WormBaseParasite"/>
        </authorList>
    </citation>
    <scope>IDENTIFICATION</scope>
</reference>
<protein>
    <submittedName>
        <fullName evidence="3">Cir_N domain-containing protein</fullName>
    </submittedName>
</protein>
<accession>A0A0N5BRN0</accession>
<feature type="compositionally biased region" description="Basic and acidic residues" evidence="1">
    <location>
        <begin position="20"/>
        <end position="56"/>
    </location>
</feature>
<keyword evidence="2" id="KW-1185">Reference proteome</keyword>
<name>A0A0N5BRN0_STREA</name>